<feature type="domain" description="Lipid-binding serum glycoprotein C-terminal" evidence="4">
    <location>
        <begin position="391"/>
        <end position="596"/>
    </location>
</feature>
<dbReference type="SMART" id="SM00328">
    <property type="entry name" value="BPI1"/>
    <property type="match status" value="1"/>
</dbReference>
<protein>
    <recommendedName>
        <fullName evidence="7">LBP / BPI / CETP family protein</fullName>
    </recommendedName>
</protein>
<dbReference type="PANTHER" id="PTHR10504:SF134">
    <property type="entry name" value="BPI2 DOMAIN-CONTAINING PROTEIN"/>
    <property type="match status" value="1"/>
</dbReference>
<dbReference type="EMBL" id="JAVFWL010000005">
    <property type="protein sequence ID" value="KAK6753564.1"/>
    <property type="molecule type" value="Genomic_DNA"/>
</dbReference>
<dbReference type="PANTHER" id="PTHR10504">
    <property type="entry name" value="BACTERICIDAL PERMEABILITY-INCREASING BPI PROTEIN-RELATED"/>
    <property type="match status" value="1"/>
</dbReference>
<dbReference type="Pfam" id="PF02886">
    <property type="entry name" value="LBP_BPI_CETP_C"/>
    <property type="match status" value="1"/>
</dbReference>
<name>A0ABR1DT62_NECAM</name>
<dbReference type="Gene3D" id="3.15.20.10">
    <property type="entry name" value="Bactericidal permeability-increasing protein, domain 2"/>
    <property type="match status" value="1"/>
</dbReference>
<comment type="similarity">
    <text evidence="1">Belongs to the BPI/LBP/Plunc superfamily. BPI/LBP family.</text>
</comment>
<gene>
    <name evidence="5" type="primary">Necator_chrV.g17675</name>
    <name evidence="5" type="ORF">RB195_012885</name>
</gene>
<evidence type="ECO:0000256" key="1">
    <source>
        <dbReference type="ARBA" id="ARBA00007292"/>
    </source>
</evidence>
<organism evidence="5 6">
    <name type="scientific">Necator americanus</name>
    <name type="common">Human hookworm</name>
    <dbReference type="NCBI Taxonomy" id="51031"/>
    <lineage>
        <taxon>Eukaryota</taxon>
        <taxon>Metazoa</taxon>
        <taxon>Ecdysozoa</taxon>
        <taxon>Nematoda</taxon>
        <taxon>Chromadorea</taxon>
        <taxon>Rhabditida</taxon>
        <taxon>Rhabditina</taxon>
        <taxon>Rhabditomorpha</taxon>
        <taxon>Strongyloidea</taxon>
        <taxon>Ancylostomatidae</taxon>
        <taxon>Bunostominae</taxon>
        <taxon>Necator</taxon>
    </lineage>
</organism>
<dbReference type="InterPro" id="IPR032942">
    <property type="entry name" value="BPI/LBP/Plunc"/>
</dbReference>
<dbReference type="InterPro" id="IPR017942">
    <property type="entry name" value="Lipid-bd_serum_glycop_N"/>
</dbReference>
<comment type="caution">
    <text evidence="5">The sequence shown here is derived from an EMBL/GenBank/DDBJ whole genome shotgun (WGS) entry which is preliminary data.</text>
</comment>
<sequence length="609" mass="67886">MKSLVGTRMITDHRSILQLHRKLLPIALQPPTKLIYWPAHSCYFLCHLSYRINGESVPKPAIRVRLNKGVFEQASTIVAGLVEYEVPRIKVPPTQQCFPEGCVQIHSFRMTSFRQPSSVTMRPLPPNQFVIRVTDFDFLVVGQLGGTITVLIQLPVAGTVHVTGMGVSVSAYLDIQKSINDEPYLRMVNCQIDDGFIETRVANMGLLTDTVNMKYRQSMSAQSRQQLEEAICENMYRLTQQHFSSRLSKLPPQVSVHTMLKNLLSLNSKLEVDSEAARVKRASNLDYYDDIENNEKKSTGTKIWSSTIAAIRTGNKSAREGGSNNITFIARDITHFFNVERLRHLMIDMTLLDASATHEDFTVGISGQVSSTKSTETSPYRIPFPFRLPPNSQRRMVEIAVSEYSANTLLYFAHKTNSLLFHVDSHSPGVGSLLKTTCTVDEVCLSDQVEEVGTAYPDRSLELIIRTTSPPIIALEKDIIRLSLKGRCLFFLEGTRQRVGVIPFTAEVHMRLQTEGTYLKGKVSITKLTFNNGVDFFQLTISDLDGLRKTTKTAIENMANAVFGAGIPLSTSSANSPLRLSALQVSILPGVALLQANVDLYSSFYNHSS</sequence>
<feature type="domain" description="Lipid-binding serum glycoprotein N-terminal" evidence="3">
    <location>
        <begin position="65"/>
        <end position="307"/>
    </location>
</feature>
<proteinExistence type="inferred from homology"/>
<evidence type="ECO:0000259" key="4">
    <source>
        <dbReference type="SMART" id="SM00329"/>
    </source>
</evidence>
<evidence type="ECO:0000313" key="6">
    <source>
        <dbReference type="Proteomes" id="UP001303046"/>
    </source>
</evidence>
<keyword evidence="6" id="KW-1185">Reference proteome</keyword>
<accession>A0ABR1DT62</accession>
<evidence type="ECO:0000259" key="3">
    <source>
        <dbReference type="SMART" id="SM00328"/>
    </source>
</evidence>
<dbReference type="Proteomes" id="UP001303046">
    <property type="component" value="Unassembled WGS sequence"/>
</dbReference>
<reference evidence="5 6" key="1">
    <citation type="submission" date="2023-08" db="EMBL/GenBank/DDBJ databases">
        <title>A Necator americanus chromosomal reference genome.</title>
        <authorList>
            <person name="Ilik V."/>
            <person name="Petrzelkova K.J."/>
            <person name="Pardy F."/>
            <person name="Fuh T."/>
            <person name="Niatou-Singa F.S."/>
            <person name="Gouil Q."/>
            <person name="Baker L."/>
            <person name="Ritchie M.E."/>
            <person name="Jex A.R."/>
            <person name="Gazzola D."/>
            <person name="Li H."/>
            <person name="Toshio Fujiwara R."/>
            <person name="Zhan B."/>
            <person name="Aroian R.V."/>
            <person name="Pafco B."/>
            <person name="Schwarz E.M."/>
        </authorList>
    </citation>
    <scope>NUCLEOTIDE SEQUENCE [LARGE SCALE GENOMIC DNA]</scope>
    <source>
        <strain evidence="5 6">Aroian</strain>
        <tissue evidence="5">Whole animal</tissue>
    </source>
</reference>
<dbReference type="InterPro" id="IPR001124">
    <property type="entry name" value="Lipid-bd_serum_glycop_C"/>
</dbReference>
<dbReference type="SUPFAM" id="SSF55394">
    <property type="entry name" value="Bactericidal permeability-increasing protein, BPI"/>
    <property type="match status" value="2"/>
</dbReference>
<evidence type="ECO:0000256" key="2">
    <source>
        <dbReference type="ARBA" id="ARBA00023157"/>
    </source>
</evidence>
<dbReference type="Gene3D" id="3.15.10.10">
    <property type="entry name" value="Bactericidal permeability-increasing protein, domain 1"/>
    <property type="match status" value="1"/>
</dbReference>
<evidence type="ECO:0000313" key="5">
    <source>
        <dbReference type="EMBL" id="KAK6753564.1"/>
    </source>
</evidence>
<dbReference type="SMART" id="SM00329">
    <property type="entry name" value="BPI2"/>
    <property type="match status" value="1"/>
</dbReference>
<dbReference type="InterPro" id="IPR017943">
    <property type="entry name" value="Bactericidal_perm-incr_a/b_dom"/>
</dbReference>
<evidence type="ECO:0008006" key="7">
    <source>
        <dbReference type="Google" id="ProtNLM"/>
    </source>
</evidence>
<keyword evidence="2" id="KW-1015">Disulfide bond</keyword>